<dbReference type="SFLD" id="SFLDS00029">
    <property type="entry name" value="Radical_SAM"/>
    <property type="match status" value="1"/>
</dbReference>
<protein>
    <recommendedName>
        <fullName evidence="2">GTP 3',8-cyclase</fullName>
        <ecNumber evidence="2">4.1.99.22</ecNumber>
    </recommendedName>
</protein>
<evidence type="ECO:0000313" key="14">
    <source>
        <dbReference type="EMBL" id="THV57110.1"/>
    </source>
</evidence>
<evidence type="ECO:0000256" key="6">
    <source>
        <dbReference type="ARBA" id="ARBA00022741"/>
    </source>
</evidence>
<proteinExistence type="predicted"/>
<keyword evidence="15" id="KW-1185">Reference proteome</keyword>
<keyword evidence="8" id="KW-0411">Iron-sulfur</keyword>
<reference evidence="14 15" key="1">
    <citation type="submission" date="2019-03" db="EMBL/GenBank/DDBJ databases">
        <title>Muricauda SCR12 sp.nov, a marine bacterium isolated from Pacific Ocean:the Okinawa trough.</title>
        <authorList>
            <person name="Liu L."/>
        </authorList>
    </citation>
    <scope>NUCLEOTIDE SEQUENCE [LARGE SCALE GENOMIC DNA]</scope>
    <source>
        <strain evidence="14 15">SCR12</strain>
    </source>
</reference>
<dbReference type="GO" id="GO:0061798">
    <property type="term" value="F:GTP 3',8'-cyclase activity"/>
    <property type="evidence" value="ECO:0007669"/>
    <property type="project" value="UniProtKB-EC"/>
</dbReference>
<keyword evidence="4" id="KW-0949">S-adenosyl-L-methionine</keyword>
<dbReference type="InterPro" id="IPR010505">
    <property type="entry name" value="MoaA_twitch"/>
</dbReference>
<dbReference type="SFLD" id="SFLDG01386">
    <property type="entry name" value="main_SPASM_domain-containing"/>
    <property type="match status" value="1"/>
</dbReference>
<dbReference type="GO" id="GO:0046872">
    <property type="term" value="F:metal ion binding"/>
    <property type="evidence" value="ECO:0007669"/>
    <property type="project" value="UniProtKB-KW"/>
</dbReference>
<evidence type="ECO:0000256" key="9">
    <source>
        <dbReference type="ARBA" id="ARBA00023134"/>
    </source>
</evidence>
<evidence type="ECO:0000259" key="13">
    <source>
        <dbReference type="PROSITE" id="PS51918"/>
    </source>
</evidence>
<dbReference type="InterPro" id="IPR040064">
    <property type="entry name" value="MoaA-like"/>
</dbReference>
<keyword evidence="3" id="KW-0004">4Fe-4S</keyword>
<keyword evidence="10" id="KW-0501">Molybdenum cofactor biosynthesis</keyword>
<accession>A0A4S8RGT0</accession>
<dbReference type="SFLD" id="SFLDG01067">
    <property type="entry name" value="SPASM/twitch_domain_containing"/>
    <property type="match status" value="1"/>
</dbReference>
<dbReference type="InterPro" id="IPR058240">
    <property type="entry name" value="rSAM_sf"/>
</dbReference>
<dbReference type="SUPFAM" id="SSF102114">
    <property type="entry name" value="Radical SAM enzymes"/>
    <property type="match status" value="1"/>
</dbReference>
<dbReference type="EMBL" id="SNTZ01000016">
    <property type="protein sequence ID" value="THV57110.1"/>
    <property type="molecule type" value="Genomic_DNA"/>
</dbReference>
<dbReference type="Pfam" id="PF04055">
    <property type="entry name" value="Radical_SAM"/>
    <property type="match status" value="1"/>
</dbReference>
<dbReference type="GO" id="GO:0006777">
    <property type="term" value="P:Mo-molybdopterin cofactor biosynthetic process"/>
    <property type="evidence" value="ECO:0007669"/>
    <property type="project" value="UniProtKB-KW"/>
</dbReference>
<dbReference type="UniPathway" id="UPA00344"/>
<dbReference type="CDD" id="cd01335">
    <property type="entry name" value="Radical_SAM"/>
    <property type="match status" value="1"/>
</dbReference>
<dbReference type="Pfam" id="PF06463">
    <property type="entry name" value="Mob_synth_C"/>
    <property type="match status" value="1"/>
</dbReference>
<dbReference type="RefSeq" id="WP_136567551.1">
    <property type="nucleotide sequence ID" value="NZ_SNTZ01000016.1"/>
</dbReference>
<evidence type="ECO:0000256" key="8">
    <source>
        <dbReference type="ARBA" id="ARBA00023014"/>
    </source>
</evidence>
<dbReference type="NCBIfam" id="TIGR02666">
    <property type="entry name" value="moaA"/>
    <property type="match status" value="1"/>
</dbReference>
<evidence type="ECO:0000256" key="3">
    <source>
        <dbReference type="ARBA" id="ARBA00022485"/>
    </source>
</evidence>
<dbReference type="AlphaFoldDB" id="A0A4S8RGT0"/>
<dbReference type="PROSITE" id="PS01305">
    <property type="entry name" value="MOAA_NIFB_PQQE"/>
    <property type="match status" value="1"/>
</dbReference>
<keyword evidence="7" id="KW-0408">Iron</keyword>
<evidence type="ECO:0000256" key="4">
    <source>
        <dbReference type="ARBA" id="ARBA00022691"/>
    </source>
</evidence>
<dbReference type="CDD" id="cd21117">
    <property type="entry name" value="Twitch_MoaA"/>
    <property type="match status" value="1"/>
</dbReference>
<dbReference type="PANTHER" id="PTHR22960">
    <property type="entry name" value="MOLYBDOPTERIN COFACTOR SYNTHESIS PROTEIN A"/>
    <property type="match status" value="1"/>
</dbReference>
<organism evidence="14 15">
    <name type="scientific">Flagellimonas alvinocaridis</name>
    <dbReference type="NCBI Taxonomy" id="2530200"/>
    <lineage>
        <taxon>Bacteria</taxon>
        <taxon>Pseudomonadati</taxon>
        <taxon>Bacteroidota</taxon>
        <taxon>Flavobacteriia</taxon>
        <taxon>Flavobacteriales</taxon>
        <taxon>Flavobacteriaceae</taxon>
        <taxon>Flagellimonas</taxon>
    </lineage>
</organism>
<name>A0A4S8RGT0_9FLAO</name>
<dbReference type="SMART" id="SM00729">
    <property type="entry name" value="Elp3"/>
    <property type="match status" value="1"/>
</dbReference>
<evidence type="ECO:0000256" key="5">
    <source>
        <dbReference type="ARBA" id="ARBA00022723"/>
    </source>
</evidence>
<dbReference type="InterPro" id="IPR006638">
    <property type="entry name" value="Elp3/MiaA/NifB-like_rSAM"/>
</dbReference>
<dbReference type="Gene3D" id="3.20.20.70">
    <property type="entry name" value="Aldolase class I"/>
    <property type="match status" value="1"/>
</dbReference>
<keyword evidence="6" id="KW-0547">Nucleotide-binding</keyword>
<dbReference type="InterPro" id="IPR007197">
    <property type="entry name" value="rSAM"/>
</dbReference>
<dbReference type="GO" id="GO:0005525">
    <property type="term" value="F:GTP binding"/>
    <property type="evidence" value="ECO:0007669"/>
    <property type="project" value="UniProtKB-KW"/>
</dbReference>
<evidence type="ECO:0000313" key="15">
    <source>
        <dbReference type="Proteomes" id="UP000310406"/>
    </source>
</evidence>
<dbReference type="GO" id="GO:0061799">
    <property type="term" value="F:cyclic pyranopterin monophosphate synthase activity"/>
    <property type="evidence" value="ECO:0007669"/>
    <property type="project" value="TreeGrafter"/>
</dbReference>
<dbReference type="PROSITE" id="PS51918">
    <property type="entry name" value="RADICAL_SAM"/>
    <property type="match status" value="1"/>
</dbReference>
<sequence length="328" mass="36951">MLIDNHGRQINYLRLAVTDRCNLRCNYCMPSEGINFVQNDKLLTIPELKQVSEILVSQGIDKIRITGGEPFVRKDLMVLLRHLATLDGLKDISVTTNATLIGPHINELKALGIKNINVSLDSINRETFERITRRKQFDTVHDNLIRLITEGFNVRINFIVLEGQNEQDIIPILDVMKHHDVSVRFLEEMPFNGGSKNFKSIAWNYKAILEHIARAFPDYQKLESPKESTSINYKIKGHTGTFGIIPSFSRTFCGSCNRLRVTATGDVITCLYGKPKANLRDIIRGESSVEKVKETILKTIGSRAKTGFEAQNEHSNTVFDSSMTSIGG</sequence>
<gene>
    <name evidence="14" type="primary">moaA</name>
    <name evidence="14" type="ORF">EZV76_15955</name>
</gene>
<dbReference type="OrthoDB" id="9763993at2"/>
<evidence type="ECO:0000256" key="7">
    <source>
        <dbReference type="ARBA" id="ARBA00023004"/>
    </source>
</evidence>
<dbReference type="PANTHER" id="PTHR22960:SF0">
    <property type="entry name" value="MOLYBDENUM COFACTOR BIOSYNTHESIS PROTEIN 1"/>
    <property type="match status" value="1"/>
</dbReference>
<dbReference type="SFLD" id="SFLDG01383">
    <property type="entry name" value="cyclic_pyranopterin_phosphate"/>
    <property type="match status" value="1"/>
</dbReference>
<dbReference type="InterPro" id="IPR000385">
    <property type="entry name" value="MoaA_NifB_PqqE_Fe-S-bd_CS"/>
</dbReference>
<dbReference type="GO" id="GO:0051539">
    <property type="term" value="F:4 iron, 4 sulfur cluster binding"/>
    <property type="evidence" value="ECO:0007669"/>
    <property type="project" value="UniProtKB-KW"/>
</dbReference>
<dbReference type="InterPro" id="IPR013785">
    <property type="entry name" value="Aldolase_TIM"/>
</dbReference>
<keyword evidence="9" id="KW-0342">GTP-binding</keyword>
<evidence type="ECO:0000256" key="10">
    <source>
        <dbReference type="ARBA" id="ARBA00023150"/>
    </source>
</evidence>
<comment type="catalytic activity">
    <reaction evidence="12">
        <text>GTP + AH2 + S-adenosyl-L-methionine = (8S)-3',8-cyclo-7,8-dihydroguanosine 5'-triphosphate + 5'-deoxyadenosine + L-methionine + A + H(+)</text>
        <dbReference type="Rhea" id="RHEA:49576"/>
        <dbReference type="ChEBI" id="CHEBI:13193"/>
        <dbReference type="ChEBI" id="CHEBI:15378"/>
        <dbReference type="ChEBI" id="CHEBI:17319"/>
        <dbReference type="ChEBI" id="CHEBI:17499"/>
        <dbReference type="ChEBI" id="CHEBI:37565"/>
        <dbReference type="ChEBI" id="CHEBI:57844"/>
        <dbReference type="ChEBI" id="CHEBI:59789"/>
        <dbReference type="ChEBI" id="CHEBI:131766"/>
        <dbReference type="EC" id="4.1.99.22"/>
    </reaction>
</comment>
<evidence type="ECO:0000256" key="11">
    <source>
        <dbReference type="ARBA" id="ARBA00023239"/>
    </source>
</evidence>
<dbReference type="InterPro" id="IPR013483">
    <property type="entry name" value="MoaA"/>
</dbReference>
<evidence type="ECO:0000256" key="1">
    <source>
        <dbReference type="ARBA" id="ARBA00001966"/>
    </source>
</evidence>
<keyword evidence="11" id="KW-0456">Lyase</keyword>
<keyword evidence="5" id="KW-0479">Metal-binding</keyword>
<dbReference type="InterPro" id="IPR050105">
    <property type="entry name" value="MoCo_biosynth_MoaA/MoaC"/>
</dbReference>
<dbReference type="EC" id="4.1.99.22" evidence="2"/>
<comment type="cofactor">
    <cofactor evidence="1">
        <name>[4Fe-4S] cluster</name>
        <dbReference type="ChEBI" id="CHEBI:49883"/>
    </cofactor>
</comment>
<feature type="domain" description="Radical SAM core" evidence="13">
    <location>
        <begin position="5"/>
        <end position="226"/>
    </location>
</feature>
<evidence type="ECO:0000256" key="2">
    <source>
        <dbReference type="ARBA" id="ARBA00012167"/>
    </source>
</evidence>
<comment type="caution">
    <text evidence="14">The sequence shown here is derived from an EMBL/GenBank/DDBJ whole genome shotgun (WGS) entry which is preliminary data.</text>
</comment>
<dbReference type="Proteomes" id="UP000310406">
    <property type="component" value="Unassembled WGS sequence"/>
</dbReference>
<evidence type="ECO:0000256" key="12">
    <source>
        <dbReference type="ARBA" id="ARBA00048697"/>
    </source>
</evidence>